<evidence type="ECO:0000313" key="8">
    <source>
        <dbReference type="Proteomes" id="UP000460718"/>
    </source>
</evidence>
<accession>A0A6A3IPN7</accession>
<dbReference type="EMBL" id="QXGC01000566">
    <property type="protein sequence ID" value="KAE9229520.1"/>
    <property type="molecule type" value="Genomic_DNA"/>
</dbReference>
<name>A0A6A3IPN7_9STRA</name>
<dbReference type="Pfam" id="PF01467">
    <property type="entry name" value="CTP_transf_like"/>
    <property type="match status" value="1"/>
</dbReference>
<dbReference type="PANTHER" id="PTHR12039:SF0">
    <property type="entry name" value="NICOTINAMIDE-NUCLEOTIDE ADENYLYLTRANSFERASE"/>
    <property type="match status" value="1"/>
</dbReference>
<feature type="coiled-coil region" evidence="1">
    <location>
        <begin position="46"/>
        <end position="73"/>
    </location>
</feature>
<feature type="domain" description="Cytidyltransferase-like" evidence="3">
    <location>
        <begin position="364"/>
        <end position="460"/>
    </location>
</feature>
<dbReference type="InterPro" id="IPR051182">
    <property type="entry name" value="Euk_NMN_adenylyltrnsfrase"/>
</dbReference>
<proteinExistence type="predicted"/>
<dbReference type="PANTHER" id="PTHR12039">
    <property type="entry name" value="NICOTINAMIDE MONONUCLEOTIDE ADENYLYLTRANSFERASE"/>
    <property type="match status" value="1"/>
</dbReference>
<dbReference type="GO" id="GO:0004515">
    <property type="term" value="F:nicotinate-nucleotide adenylyltransferase activity"/>
    <property type="evidence" value="ECO:0007669"/>
    <property type="project" value="TreeGrafter"/>
</dbReference>
<dbReference type="SUPFAM" id="SSF52374">
    <property type="entry name" value="Nucleotidylyl transferase"/>
    <property type="match status" value="1"/>
</dbReference>
<feature type="region of interest" description="Disordered" evidence="2">
    <location>
        <begin position="193"/>
        <end position="216"/>
    </location>
</feature>
<dbReference type="EMBL" id="QXFY01002146">
    <property type="protein sequence ID" value="KAE9302239.1"/>
    <property type="molecule type" value="Genomic_DNA"/>
</dbReference>
<dbReference type="Proteomes" id="UP000488956">
    <property type="component" value="Unassembled WGS sequence"/>
</dbReference>
<evidence type="ECO:0000259" key="3">
    <source>
        <dbReference type="Pfam" id="PF01467"/>
    </source>
</evidence>
<evidence type="ECO:0000256" key="2">
    <source>
        <dbReference type="SAM" id="MobiDB-lite"/>
    </source>
</evidence>
<dbReference type="Proteomes" id="UP000460718">
    <property type="component" value="Unassembled WGS sequence"/>
</dbReference>
<evidence type="ECO:0000313" key="7">
    <source>
        <dbReference type="EMBL" id="KAE9302239.1"/>
    </source>
</evidence>
<evidence type="ECO:0000313" key="9">
    <source>
        <dbReference type="Proteomes" id="UP000476176"/>
    </source>
</evidence>
<dbReference type="AlphaFoldDB" id="A0A6A3IPN7"/>
<dbReference type="GO" id="GO:0009435">
    <property type="term" value="P:NAD+ biosynthetic process"/>
    <property type="evidence" value="ECO:0007669"/>
    <property type="project" value="TreeGrafter"/>
</dbReference>
<comment type="caution">
    <text evidence="4">The sequence shown here is derived from an EMBL/GenBank/DDBJ whole genome shotgun (WGS) entry which is preliminary data.</text>
</comment>
<dbReference type="Gene3D" id="3.40.50.620">
    <property type="entry name" value="HUPs"/>
    <property type="match status" value="1"/>
</dbReference>
<sequence>MRRKRTLPTPLLAENGDVGNVQDANGRQILRLEQDPSLQTLTPRSLAKTMAELIGLKSRVLELEQQLAKHQIEALTPSKAKLPPLVDPAAGPSAELVLLPLQILSPSGVKSTCELKTIHTLAGVSSISDRIATAPAATSRNVVAIVPLGSPAGKCIDVHTVGATPREGKTMAFVASSPDLLKDIDLVEVESSEATATTRERGGGYSPSAVSPHHEETKITIGHEGEAPTFAISQRNRLYQILKRLSTIATIPEDELLLLKKLVDAEIGDVIKFLVEIESEQSVAVIREKLSILVKDGSPSKHRSLVRPALPSHHPVWSIQYPLLKIAQNLEHLQGLSADSAGPANSPASSPSKKTDVIVLVSSGAYNPIHMLHIRAFYVARQYVESNYKFPVVGAFISPSHDTYVRVKNRRNPREMITKRHRLALIETAVASSSWIEVDKWEITRRRVLDYLSTLTHVREMCESHFPRYRVHVMYVCGCNTVVKLSHSALRDEGFGCITVCRPTQTDMVIKHLGKTLSKTTTIVEDTGVLPCDLERATSFRVRQALSNVGANANKIEMMVGKPVFQYFMKHEIGEKIAGKVSWTEEDKQWRQEDLTYVEYTES</sequence>
<organism evidence="4 8">
    <name type="scientific">Phytophthora fragariae</name>
    <dbReference type="NCBI Taxonomy" id="53985"/>
    <lineage>
        <taxon>Eukaryota</taxon>
        <taxon>Sar</taxon>
        <taxon>Stramenopiles</taxon>
        <taxon>Oomycota</taxon>
        <taxon>Peronosporomycetes</taxon>
        <taxon>Peronosporales</taxon>
        <taxon>Peronosporaceae</taxon>
        <taxon>Phytophthora</taxon>
    </lineage>
</organism>
<evidence type="ECO:0000313" key="11">
    <source>
        <dbReference type="Proteomes" id="UP000488956"/>
    </source>
</evidence>
<dbReference type="InterPro" id="IPR014729">
    <property type="entry name" value="Rossmann-like_a/b/a_fold"/>
</dbReference>
<evidence type="ECO:0000313" key="6">
    <source>
        <dbReference type="EMBL" id="KAE9229520.1"/>
    </source>
</evidence>
<dbReference type="GO" id="GO:0000309">
    <property type="term" value="F:nicotinamide-nucleotide adenylyltransferase activity"/>
    <property type="evidence" value="ECO:0007669"/>
    <property type="project" value="TreeGrafter"/>
</dbReference>
<gene>
    <name evidence="6" type="ORF">PF004_g10765</name>
    <name evidence="7" type="ORF">PF008_g22542</name>
    <name evidence="5" type="ORF">PF010_g11203</name>
    <name evidence="4" type="ORF">PF011_g21761</name>
</gene>
<keyword evidence="1" id="KW-0175">Coiled coil</keyword>
<dbReference type="InterPro" id="IPR004821">
    <property type="entry name" value="Cyt_trans-like"/>
</dbReference>
<dbReference type="EMBL" id="QXFW01002096">
    <property type="protein sequence ID" value="KAE8982094.1"/>
    <property type="molecule type" value="Genomic_DNA"/>
</dbReference>
<dbReference type="Proteomes" id="UP000476176">
    <property type="component" value="Unassembled WGS sequence"/>
</dbReference>
<evidence type="ECO:0000313" key="4">
    <source>
        <dbReference type="EMBL" id="KAE8982094.1"/>
    </source>
</evidence>
<dbReference type="EMBL" id="QXFX01000586">
    <property type="protein sequence ID" value="KAE9110365.1"/>
    <property type="molecule type" value="Genomic_DNA"/>
</dbReference>
<protein>
    <recommendedName>
        <fullName evidence="3">Cytidyltransferase-like domain-containing protein</fullName>
    </recommendedName>
</protein>
<reference evidence="8 9" key="1">
    <citation type="submission" date="2018-09" db="EMBL/GenBank/DDBJ databases">
        <title>Genomic investigation of the strawberry pathogen Phytophthora fragariae indicates pathogenicity is determined by transcriptional variation in three key races.</title>
        <authorList>
            <person name="Adams T.M."/>
            <person name="Armitage A.D."/>
            <person name="Sobczyk M.K."/>
            <person name="Bates H.J."/>
            <person name="Dunwell J.M."/>
            <person name="Nellist C.F."/>
            <person name="Harrison R.J."/>
        </authorList>
    </citation>
    <scope>NUCLEOTIDE SEQUENCE [LARGE SCALE GENOMIC DNA]</scope>
    <source>
        <strain evidence="6 9">BC-23</strain>
        <strain evidence="7 10">NOV-77</strain>
        <strain evidence="5 11">ONT-3</strain>
        <strain evidence="4 8">SCRP245</strain>
    </source>
</reference>
<evidence type="ECO:0000256" key="1">
    <source>
        <dbReference type="SAM" id="Coils"/>
    </source>
</evidence>
<evidence type="ECO:0000313" key="10">
    <source>
        <dbReference type="Proteomes" id="UP000486351"/>
    </source>
</evidence>
<evidence type="ECO:0000313" key="5">
    <source>
        <dbReference type="EMBL" id="KAE9110365.1"/>
    </source>
</evidence>
<dbReference type="Proteomes" id="UP000486351">
    <property type="component" value="Unassembled WGS sequence"/>
</dbReference>